<evidence type="ECO:0000313" key="3">
    <source>
        <dbReference type="EMBL" id="MBT0652793.1"/>
    </source>
</evidence>
<name>A0ABS5SBP8_9BACT</name>
<feature type="signal peptide" evidence="1">
    <location>
        <begin position="1"/>
        <end position="20"/>
    </location>
</feature>
<dbReference type="PANTHER" id="PTHR38731">
    <property type="entry name" value="LIPL45-RELATED LIPOPROTEIN-RELATED"/>
    <property type="match status" value="1"/>
</dbReference>
<protein>
    <submittedName>
        <fullName evidence="3">FecR domain-containing protein</fullName>
    </submittedName>
</protein>
<accession>A0ABS5SBP8</accession>
<proteinExistence type="predicted"/>
<dbReference type="RefSeq" id="WP_214174791.1">
    <property type="nucleotide sequence ID" value="NZ_JAHCVK010000002.1"/>
</dbReference>
<dbReference type="Proteomes" id="UP000756860">
    <property type="component" value="Unassembled WGS sequence"/>
</dbReference>
<comment type="caution">
    <text evidence="3">The sequence shown here is derived from an EMBL/GenBank/DDBJ whole genome shotgun (WGS) entry which is preliminary data.</text>
</comment>
<sequence>MRIGLLVICTLLAASTSAFSAEELRPIGLVKVAAGDVAILRNTQRIAAQPGQQLYQKDILSTGPTGRISIILRDDTILALGSSSELHIDRFVFEPSRQNMGMVLRVTRGIIGYRSGRIAKLAPEAVRIETPKASLGIKGTYLMMRVVP</sequence>
<evidence type="ECO:0000256" key="1">
    <source>
        <dbReference type="SAM" id="SignalP"/>
    </source>
</evidence>
<evidence type="ECO:0000259" key="2">
    <source>
        <dbReference type="Pfam" id="PF04773"/>
    </source>
</evidence>
<dbReference type="PANTHER" id="PTHR38731:SF1">
    <property type="entry name" value="FECR PROTEIN DOMAIN-CONTAINING PROTEIN"/>
    <property type="match status" value="1"/>
</dbReference>
<feature type="chain" id="PRO_5045953883" evidence="1">
    <location>
        <begin position="21"/>
        <end position="148"/>
    </location>
</feature>
<dbReference type="Pfam" id="PF04773">
    <property type="entry name" value="FecR"/>
    <property type="match status" value="1"/>
</dbReference>
<dbReference type="InterPro" id="IPR006860">
    <property type="entry name" value="FecR"/>
</dbReference>
<gene>
    <name evidence="3" type="ORF">KI810_06980</name>
</gene>
<feature type="domain" description="FecR protein" evidence="2">
    <location>
        <begin position="59"/>
        <end position="142"/>
    </location>
</feature>
<dbReference type="EMBL" id="JAHCVK010000002">
    <property type="protein sequence ID" value="MBT0652793.1"/>
    <property type="molecule type" value="Genomic_DNA"/>
</dbReference>
<evidence type="ECO:0000313" key="4">
    <source>
        <dbReference type="Proteomes" id="UP000756860"/>
    </source>
</evidence>
<keyword evidence="4" id="KW-1185">Reference proteome</keyword>
<keyword evidence="1" id="KW-0732">Signal</keyword>
<organism evidence="3 4">
    <name type="scientific">Geomobilimonas luticola</name>
    <dbReference type="NCBI Taxonomy" id="1114878"/>
    <lineage>
        <taxon>Bacteria</taxon>
        <taxon>Pseudomonadati</taxon>
        <taxon>Thermodesulfobacteriota</taxon>
        <taxon>Desulfuromonadia</taxon>
        <taxon>Geobacterales</taxon>
        <taxon>Geobacteraceae</taxon>
        <taxon>Geomobilimonas</taxon>
    </lineage>
</organism>
<reference evidence="3 4" key="1">
    <citation type="submission" date="2021-05" db="EMBL/GenBank/DDBJ databases">
        <title>The draft genome of Geobacter luticola JCM 17780.</title>
        <authorList>
            <person name="Xu Z."/>
            <person name="Masuda Y."/>
            <person name="Itoh H."/>
            <person name="Senoo K."/>
        </authorList>
    </citation>
    <scope>NUCLEOTIDE SEQUENCE [LARGE SCALE GENOMIC DNA]</scope>
    <source>
        <strain evidence="3 4">JCM 17780</strain>
    </source>
</reference>